<dbReference type="OrthoDB" id="5089247at2759"/>
<feature type="region of interest" description="Disordered" evidence="2">
    <location>
        <begin position="1"/>
        <end position="133"/>
    </location>
</feature>
<dbReference type="AlphaFoldDB" id="C7Z6N3"/>
<gene>
    <name evidence="3" type="ORF">NECHADRAFT_76160</name>
</gene>
<dbReference type="EMBL" id="GG698910">
    <property type="protein sequence ID" value="EEU40164.1"/>
    <property type="molecule type" value="Genomic_DNA"/>
</dbReference>
<dbReference type="KEGG" id="nhe:NECHADRAFT_76160"/>
<accession>C7Z6N3</accession>
<dbReference type="GeneID" id="9668069"/>
<reference evidence="3 4" key="1">
    <citation type="journal article" date="2009" name="PLoS Genet.">
        <title>The genome of Nectria haematococca: contribution of supernumerary chromosomes to gene expansion.</title>
        <authorList>
            <person name="Coleman J.J."/>
            <person name="Rounsley S.D."/>
            <person name="Rodriguez-Carres M."/>
            <person name="Kuo A."/>
            <person name="Wasmann C.C."/>
            <person name="Grimwood J."/>
            <person name="Schmutz J."/>
            <person name="Taga M."/>
            <person name="White G.J."/>
            <person name="Zhou S."/>
            <person name="Schwartz D.C."/>
            <person name="Freitag M."/>
            <person name="Ma L.J."/>
            <person name="Danchin E.G."/>
            <person name="Henrissat B."/>
            <person name="Coutinho P.M."/>
            <person name="Nelson D.R."/>
            <person name="Straney D."/>
            <person name="Napoli C.A."/>
            <person name="Barker B.M."/>
            <person name="Gribskov M."/>
            <person name="Rep M."/>
            <person name="Kroken S."/>
            <person name="Molnar I."/>
            <person name="Rensing C."/>
            <person name="Kennell J.C."/>
            <person name="Zamora J."/>
            <person name="Farman M.L."/>
            <person name="Selker E.U."/>
            <person name="Salamov A."/>
            <person name="Shapiro H."/>
            <person name="Pangilinan J."/>
            <person name="Lindquist E."/>
            <person name="Lamers C."/>
            <person name="Grigoriev I.V."/>
            <person name="Geiser D.M."/>
            <person name="Covert S.F."/>
            <person name="Temporini E."/>
            <person name="Vanetten H.D."/>
        </authorList>
    </citation>
    <scope>NUCLEOTIDE SEQUENCE [LARGE SCALE GENOMIC DNA]</scope>
    <source>
        <strain evidence="4">ATCC MYA-4622 / CBS 123669 / FGSC 9596 / NRRL 45880 / 77-13-4</strain>
    </source>
</reference>
<proteinExistence type="predicted"/>
<keyword evidence="4" id="KW-1185">Reference proteome</keyword>
<protein>
    <submittedName>
        <fullName evidence="3">Uncharacterized protein</fullName>
    </submittedName>
</protein>
<name>C7Z6N3_FUSV7</name>
<evidence type="ECO:0000256" key="1">
    <source>
        <dbReference type="SAM" id="Coils"/>
    </source>
</evidence>
<feature type="compositionally biased region" description="Polar residues" evidence="2">
    <location>
        <begin position="74"/>
        <end position="102"/>
    </location>
</feature>
<sequence length="231" mass="25735">MSSSDITNWLSRVVTGRDTPGRTQPNRGAGRNSEDEGEDVPAVGAIRLDDRPDNYYLRSTYPPSEDEGAAPSLPSRQTDSSPGLIFTPSSSSRASTNNTQVNLEERRRQRLGRRFDEQTQTTRELSQQPEPSIHEEILRREEVERALQAARRDLGAIHENVGSIVDHITLVVEAVKKARKEATEENMDSALSEVLSVGERLTELHASIWDTLQDDKTTTLPTSFGKVAKIR</sequence>
<evidence type="ECO:0000313" key="3">
    <source>
        <dbReference type="EMBL" id="EEU40164.1"/>
    </source>
</evidence>
<dbReference type="VEuPathDB" id="FungiDB:NECHADRAFT_76160"/>
<organism evidence="3 4">
    <name type="scientific">Fusarium vanettenii (strain ATCC MYA-4622 / CBS 123669 / FGSC 9596 / NRRL 45880 / 77-13-4)</name>
    <name type="common">Fusarium solani subsp. pisi</name>
    <dbReference type="NCBI Taxonomy" id="660122"/>
    <lineage>
        <taxon>Eukaryota</taxon>
        <taxon>Fungi</taxon>
        <taxon>Dikarya</taxon>
        <taxon>Ascomycota</taxon>
        <taxon>Pezizomycotina</taxon>
        <taxon>Sordariomycetes</taxon>
        <taxon>Hypocreomycetidae</taxon>
        <taxon>Hypocreales</taxon>
        <taxon>Nectriaceae</taxon>
        <taxon>Fusarium</taxon>
        <taxon>Fusarium solani species complex</taxon>
        <taxon>Fusarium vanettenii</taxon>
    </lineage>
</organism>
<keyword evidence="1" id="KW-0175">Coiled coil</keyword>
<feature type="coiled-coil region" evidence="1">
    <location>
        <begin position="133"/>
        <end position="160"/>
    </location>
</feature>
<evidence type="ECO:0000256" key="2">
    <source>
        <dbReference type="SAM" id="MobiDB-lite"/>
    </source>
</evidence>
<evidence type="ECO:0000313" key="4">
    <source>
        <dbReference type="Proteomes" id="UP000005206"/>
    </source>
</evidence>
<feature type="compositionally biased region" description="Basic and acidic residues" evidence="2">
    <location>
        <begin position="103"/>
        <end position="117"/>
    </location>
</feature>
<dbReference type="RefSeq" id="XP_003045877.1">
    <property type="nucleotide sequence ID" value="XM_003045831.1"/>
</dbReference>
<dbReference type="Proteomes" id="UP000005206">
    <property type="component" value="Chromosome 2"/>
</dbReference>
<dbReference type="HOGENOM" id="CLU_1200106_0_0_1"/>
<dbReference type="InParanoid" id="C7Z6N3"/>
<feature type="compositionally biased region" description="Polar residues" evidence="2">
    <location>
        <begin position="118"/>
        <end position="130"/>
    </location>
</feature>
<feature type="compositionally biased region" description="Polar residues" evidence="2">
    <location>
        <begin position="1"/>
        <end position="10"/>
    </location>
</feature>